<keyword evidence="1" id="KW-0812">Transmembrane</keyword>
<reference evidence="2 3" key="1">
    <citation type="submission" date="2021-01" db="EMBL/GenBank/DDBJ databases">
        <title>Genomic Encyclopedia of Type Strains, Phase IV (KMG-IV): sequencing the most valuable type-strain genomes for metagenomic binning, comparative biology and taxonomic classification.</title>
        <authorList>
            <person name="Goeker M."/>
        </authorList>
    </citation>
    <scope>NUCLEOTIDE SEQUENCE [LARGE SCALE GENOMIC DNA]</scope>
    <source>
        <strain evidence="2 3">DSM 23711</strain>
    </source>
</reference>
<dbReference type="EMBL" id="JAFBDR010000005">
    <property type="protein sequence ID" value="MBM7570784.1"/>
    <property type="molecule type" value="Genomic_DNA"/>
</dbReference>
<comment type="caution">
    <text evidence="2">The sequence shown here is derived from an EMBL/GenBank/DDBJ whole genome shotgun (WGS) entry which is preliminary data.</text>
</comment>
<feature type="transmembrane region" description="Helical" evidence="1">
    <location>
        <begin position="60"/>
        <end position="86"/>
    </location>
</feature>
<keyword evidence="1" id="KW-0472">Membrane</keyword>
<organism evidence="2 3">
    <name type="scientific">Aquibacillus albus</name>
    <dbReference type="NCBI Taxonomy" id="1168171"/>
    <lineage>
        <taxon>Bacteria</taxon>
        <taxon>Bacillati</taxon>
        <taxon>Bacillota</taxon>
        <taxon>Bacilli</taxon>
        <taxon>Bacillales</taxon>
        <taxon>Bacillaceae</taxon>
        <taxon>Aquibacillus</taxon>
    </lineage>
</organism>
<keyword evidence="3" id="KW-1185">Reference proteome</keyword>
<proteinExistence type="predicted"/>
<sequence>MKNIIWYGFIIFTIVLTLTGFSKLKNSVDRGTDLANEYLRTSMGGSMDADDFRTITEGFILSNITLGGIMFLVGLTFFCVSIYRLINEKQ</sequence>
<protein>
    <recommendedName>
        <fullName evidence="4">DUF4321 domain-containing protein</fullName>
    </recommendedName>
</protein>
<dbReference type="Proteomes" id="UP001296943">
    <property type="component" value="Unassembled WGS sequence"/>
</dbReference>
<feature type="transmembrane region" description="Helical" evidence="1">
    <location>
        <begin position="5"/>
        <end position="24"/>
    </location>
</feature>
<dbReference type="RefSeq" id="WP_204498200.1">
    <property type="nucleotide sequence ID" value="NZ_JAFBDR010000005.1"/>
</dbReference>
<evidence type="ECO:0000256" key="1">
    <source>
        <dbReference type="SAM" id="Phobius"/>
    </source>
</evidence>
<accession>A0ABS2MY20</accession>
<evidence type="ECO:0000313" key="3">
    <source>
        <dbReference type="Proteomes" id="UP001296943"/>
    </source>
</evidence>
<name>A0ABS2MY20_9BACI</name>
<evidence type="ECO:0008006" key="4">
    <source>
        <dbReference type="Google" id="ProtNLM"/>
    </source>
</evidence>
<evidence type="ECO:0000313" key="2">
    <source>
        <dbReference type="EMBL" id="MBM7570784.1"/>
    </source>
</evidence>
<gene>
    <name evidence="2" type="ORF">JOC48_001262</name>
</gene>
<keyword evidence="1" id="KW-1133">Transmembrane helix</keyword>